<dbReference type="GO" id="GO:0005886">
    <property type="term" value="C:plasma membrane"/>
    <property type="evidence" value="ECO:0007669"/>
    <property type="project" value="TreeGrafter"/>
</dbReference>
<dbReference type="SMART" id="SM00100">
    <property type="entry name" value="cNMP"/>
    <property type="match status" value="4"/>
</dbReference>
<feature type="transmembrane region" description="Helical" evidence="2">
    <location>
        <begin position="197"/>
        <end position="220"/>
    </location>
</feature>
<dbReference type="Gene3D" id="2.60.120.10">
    <property type="entry name" value="Jelly Rolls"/>
    <property type="match status" value="4"/>
</dbReference>
<evidence type="ECO:0000259" key="3">
    <source>
        <dbReference type="PROSITE" id="PS50042"/>
    </source>
</evidence>
<dbReference type="GO" id="GO:0005242">
    <property type="term" value="F:inward rectifier potassium channel activity"/>
    <property type="evidence" value="ECO:0007669"/>
    <property type="project" value="TreeGrafter"/>
</dbReference>
<dbReference type="Pfam" id="PF00027">
    <property type="entry name" value="cNMP_binding"/>
    <property type="match status" value="3"/>
</dbReference>
<dbReference type="PANTHER" id="PTHR10217">
    <property type="entry name" value="VOLTAGE AND LIGAND GATED POTASSIUM CHANNEL"/>
    <property type="match status" value="1"/>
</dbReference>
<dbReference type="PROSITE" id="PS50042">
    <property type="entry name" value="CNMP_BINDING_3"/>
    <property type="match status" value="4"/>
</dbReference>
<keyword evidence="4" id="KW-1185">Reference proteome</keyword>
<name>A0A7E5V9Y7_TRINI</name>
<dbReference type="GeneID" id="113492021"/>
<feature type="transmembrane region" description="Helical" evidence="2">
    <location>
        <begin position="606"/>
        <end position="625"/>
    </location>
</feature>
<dbReference type="InterPro" id="IPR050818">
    <property type="entry name" value="KCNH_animal-type"/>
</dbReference>
<feature type="domain" description="Cyclic nucleotide-binding" evidence="3">
    <location>
        <begin position="927"/>
        <end position="1022"/>
    </location>
</feature>
<dbReference type="Proteomes" id="UP000322000">
    <property type="component" value="Chromosome 3"/>
</dbReference>
<organism evidence="4 5">
    <name type="scientific">Trichoplusia ni</name>
    <name type="common">Cabbage looper</name>
    <dbReference type="NCBI Taxonomy" id="7111"/>
    <lineage>
        <taxon>Eukaryota</taxon>
        <taxon>Metazoa</taxon>
        <taxon>Ecdysozoa</taxon>
        <taxon>Arthropoda</taxon>
        <taxon>Hexapoda</taxon>
        <taxon>Insecta</taxon>
        <taxon>Pterygota</taxon>
        <taxon>Neoptera</taxon>
        <taxon>Endopterygota</taxon>
        <taxon>Lepidoptera</taxon>
        <taxon>Glossata</taxon>
        <taxon>Ditrysia</taxon>
        <taxon>Noctuoidea</taxon>
        <taxon>Noctuidae</taxon>
        <taxon>Plusiinae</taxon>
        <taxon>Trichoplusia</taxon>
    </lineage>
</organism>
<feature type="transmembrane region" description="Helical" evidence="2">
    <location>
        <begin position="1852"/>
        <end position="1875"/>
    </location>
</feature>
<dbReference type="PANTHER" id="PTHR10217:SF548">
    <property type="entry name" value="GH12235P"/>
    <property type="match status" value="1"/>
</dbReference>
<dbReference type="SUPFAM" id="SSF81324">
    <property type="entry name" value="Voltage-gated potassium channels"/>
    <property type="match status" value="3"/>
</dbReference>
<feature type="transmembrane region" description="Helical" evidence="2">
    <location>
        <begin position="1335"/>
        <end position="1357"/>
    </location>
</feature>
<dbReference type="InterPro" id="IPR018490">
    <property type="entry name" value="cNMP-bd_dom_sf"/>
</dbReference>
<dbReference type="SUPFAM" id="SSF51206">
    <property type="entry name" value="cAMP-binding domain-like"/>
    <property type="match status" value="4"/>
</dbReference>
<evidence type="ECO:0000256" key="2">
    <source>
        <dbReference type="SAM" id="Phobius"/>
    </source>
</evidence>
<proteinExistence type="predicted"/>
<feature type="transmembrane region" description="Helical" evidence="2">
    <location>
        <begin position="73"/>
        <end position="93"/>
    </location>
</feature>
<feature type="transmembrane region" description="Helical" evidence="2">
    <location>
        <begin position="105"/>
        <end position="127"/>
    </location>
</feature>
<feature type="transmembrane region" description="Helical" evidence="2">
    <location>
        <begin position="1250"/>
        <end position="1270"/>
    </location>
</feature>
<reference evidence="5" key="1">
    <citation type="submission" date="2025-08" db="UniProtKB">
        <authorList>
            <consortium name="RefSeq"/>
        </authorList>
    </citation>
    <scope>IDENTIFICATION</scope>
</reference>
<evidence type="ECO:0000313" key="5">
    <source>
        <dbReference type="RefSeq" id="XP_026725097.1"/>
    </source>
</evidence>
<protein>
    <submittedName>
        <fullName evidence="5">Uncharacterized protein LOC113492021</fullName>
    </submittedName>
</protein>
<dbReference type="Gene3D" id="1.10.287.70">
    <property type="match status" value="3"/>
</dbReference>
<feature type="transmembrane region" description="Helical" evidence="2">
    <location>
        <begin position="139"/>
        <end position="156"/>
    </location>
</feature>
<dbReference type="GO" id="GO:0042391">
    <property type="term" value="P:regulation of membrane potential"/>
    <property type="evidence" value="ECO:0007669"/>
    <property type="project" value="TreeGrafter"/>
</dbReference>
<feature type="transmembrane region" description="Helical" evidence="2">
    <location>
        <begin position="737"/>
        <end position="763"/>
    </location>
</feature>
<evidence type="ECO:0000313" key="4">
    <source>
        <dbReference type="Proteomes" id="UP000322000"/>
    </source>
</evidence>
<dbReference type="OrthoDB" id="421226at2759"/>
<feature type="transmembrane region" description="Helical" evidence="2">
    <location>
        <begin position="1116"/>
        <end position="1138"/>
    </location>
</feature>
<feature type="domain" description="Cyclic nucleotide-binding" evidence="3">
    <location>
        <begin position="1439"/>
        <end position="1555"/>
    </location>
</feature>
<feature type="compositionally biased region" description="Low complexity" evidence="1">
    <location>
        <begin position="15"/>
        <end position="29"/>
    </location>
</feature>
<feature type="domain" description="Cyclic nucleotide-binding" evidence="3">
    <location>
        <begin position="1959"/>
        <end position="2063"/>
    </location>
</feature>
<feature type="transmembrane region" description="Helical" evidence="2">
    <location>
        <begin position="1308"/>
        <end position="1329"/>
    </location>
</feature>
<dbReference type="CDD" id="cd00038">
    <property type="entry name" value="CAP_ED"/>
    <property type="match status" value="4"/>
</dbReference>
<gene>
    <name evidence="5" type="primary">LOC113492021</name>
</gene>
<feature type="region of interest" description="Disordered" evidence="1">
    <location>
        <begin position="1"/>
        <end position="29"/>
    </location>
</feature>
<sequence length="2084" mass="241089">MYGRMHRSVSEPSVGTVGNTTIGTNATGTSGNDHFSNLKARKDKSRGKFLWEGKLGVITNFILMTVWSTRFQALVLVVVVYKFVMHLLLAYYIENEFRLFLEVSLIVTEVVYIVDVIVHILHAAWPLVRLHIRVFRRNLLFLAYDVLSMFPMTLLFKNKPGCEKYAIVGRWLEIARIYRLIQFFQDINGQMRTSRKFLFFSEQLIAATLMLHAGTCLWYTQNKLPALQHPWHNIGYPSHVHARSLKFDSYRTCWYYCTCRFFNVVFGDSFPLLVSQKWLTSCLTLSGYVFFRYRFIGTLAWELVIENTRRANFVDRYHHMINYLRISRAPECLIDQCKNYKLQLWEMKDGILRSDQLNKLPLPLQMELIFDINVGNFHNSMLFRDTKESFMRQISLLMRHELYLEGQHIWSQGVVKSGMICIKRGVIEMLSDEDDESPMIAFKAGTVLGELSLFYSIPSKVTVKAATYVEVQVLRRTDFMRVISEHPTMFEVIRNKISTRLKTARRKQEAIEEYDRGDSRLIRTRYRPMKVLKDNLAGVEEEDPTFVDDSHMYYRDENNVRQPKFTTEYLELYQLSANVTTIDAPHICLRSNFPWILKPNTDFTHMFDIVHFVMVVYVCFMAPYSALQNHHSDTEKVLTTIVVAGLLLNIYIQLTTATVEKNIRKETVKEIAEVKMATFGFYLDVISVFPVSIFTDTLDPQGETVAGQIAMLFPILQVWHIWDYLDKWAKNFNSHVKFIVLTKFCTIFIIFCYWSGCFLYLYACPRKLCRENSWMAQLIYWETKVFMSVEARHETPMKTAFVFGTTVFTGSGSSEIAPGDIDLIVVIALFALGSYLSCFYTARICSHYLLATQRRLKFKESMRELFYFLSVNHVSSKIKARVKKFFCVQWYYNNAVSTEELFKDMSTNIQQEVLSIEMVETLLVCPLFQVHNRDFLQTVASNTRKLVLPDNEVVQHAADIGRDMYILQKGHCNLLNNLGKRQATIGPNSHFGVVEMLFGLPKVYTVVTSTNCILLHVEYSALVQCWGTFPDISHPIITVLENHELKSKAAEYEDAKPLIGRLDVKTNRIAQEIKESFVVLTTREQRGHYVKTFDKLGVLRHIRYIFMPGCITPHGMFLKVWCAVRFALAVFYIFGVPYDIATKQHKHGGLYNWSDVVLYIDIFIMAYVAYYNDKSLLVTHPLLTVTRYLKHAFLLDFISVFPFEEVFRIVNDNTDMDLYRLNRMLLVTRITGAFSYWASDIMRLNPAVVLLKFLPIAVTLVNFATAFIFVNACEPYWPEHSHYILVNCSKILIISSNRYETRYAITEYVYTFYWVYEVFVGLGCTPVGMTNSVDLWLVMCLQITGFLYFAFMFGYVASTRSAAAHALLEHNEKTRDLTNFLYQENVDPMLTAKTLKYFEYVWKRTNGSNPQKICRCLNSALMEDTLVFMYEKALREVPLFGKVERSFIRVITQHLHEMYLLKGDTVIQCRDIQPHIYIIYRGKVDVLTSYNEMITCMGPGGMFGNFTGQPISCSEVTIYASRSLDLLTIPSVTFFNLVKYYPKIQEPLNKAFEMSRDYILPINMEMNDDDDSSEEDSTYDLTSLESGADSKSGSSRFDLSGTLAMSTSQSNVSQSKSSASVGTYHSYSHASNLLRPGTLMFQSFGYVTCTMVTIHYLVGLYDLVTLNDCYLLFWVYAALDIYFYTKIYLAMHQGYVSKHGELIMDGPKCRRRYFKHKIWLWSDILVNFPTEFLGFCFPESVRVIHYLRAIKLFRLKYLFEFYRNTSRELTNNLTTLQAAMTIMVVALMIHTFTCVWLLAMIGTSPISVIRTLKIHILDEEMPQLRWDYVTSFYMVVSQLTTTGSDEFVIDEILPMSILAVILVCGKMLASIVVAASIQLAYSTKYALTAYEKVTKELIDMLKNQGLSSYQLKKFWKYIQQLWVTERGRQLPVLLSQTPYVRRCDLMSAMFGHHLRNCYIFAETGESFLRQLTVALDYTIFFPGNYIVVAGDSDARMYWVASGTVSVVSVRADLTEITHELLVAGDVFGILQGMNRGITHCFSYRAETKVSILTLSLDSWINILPFFPEAKKLIMDRSEILFTQI</sequence>
<evidence type="ECO:0000256" key="1">
    <source>
        <dbReference type="SAM" id="MobiDB-lite"/>
    </source>
</evidence>
<feature type="domain" description="Cyclic nucleotide-binding" evidence="3">
    <location>
        <begin position="382"/>
        <end position="483"/>
    </location>
</feature>
<dbReference type="RefSeq" id="XP_026725097.1">
    <property type="nucleotide sequence ID" value="XM_026869296.1"/>
</dbReference>
<dbReference type="InterPro" id="IPR014710">
    <property type="entry name" value="RmlC-like_jellyroll"/>
</dbReference>
<feature type="transmembrane region" description="Helical" evidence="2">
    <location>
        <begin position="1776"/>
        <end position="1799"/>
    </location>
</feature>
<feature type="compositionally biased region" description="Acidic residues" evidence="1">
    <location>
        <begin position="1566"/>
        <end position="1578"/>
    </location>
</feature>
<keyword evidence="2" id="KW-1133">Transmembrane helix</keyword>
<feature type="transmembrane region" description="Helical" evidence="2">
    <location>
        <begin position="1150"/>
        <end position="1171"/>
    </location>
</feature>
<dbReference type="InterPro" id="IPR000595">
    <property type="entry name" value="cNMP-bd_dom"/>
</dbReference>
<feature type="compositionally biased region" description="Polar residues" evidence="1">
    <location>
        <begin position="1579"/>
        <end position="1595"/>
    </location>
</feature>
<feature type="region of interest" description="Disordered" evidence="1">
    <location>
        <begin position="1565"/>
        <end position="1595"/>
    </location>
</feature>
<feature type="transmembrane region" description="Helical" evidence="2">
    <location>
        <begin position="674"/>
        <end position="693"/>
    </location>
</feature>
<keyword evidence="2" id="KW-0472">Membrane</keyword>
<feature type="transmembrane region" description="Helical" evidence="2">
    <location>
        <begin position="637"/>
        <end position="654"/>
    </location>
</feature>
<dbReference type="KEGG" id="tnl:113492021"/>
<dbReference type="Gene3D" id="1.10.287.630">
    <property type="entry name" value="Helix hairpin bin"/>
    <property type="match status" value="2"/>
</dbReference>
<dbReference type="InParanoid" id="A0A7E5V9Y7"/>
<keyword evidence="2" id="KW-0812">Transmembrane</keyword>
<accession>A0A7E5V9Y7</accession>
<feature type="transmembrane region" description="Helical" evidence="2">
    <location>
        <begin position="1670"/>
        <end position="1689"/>
    </location>
</feature>
<feature type="transmembrane region" description="Helical" evidence="2">
    <location>
        <begin position="1639"/>
        <end position="1658"/>
    </location>
</feature>